<name>A0ABR4FZA2_9EURO</name>
<keyword evidence="1" id="KW-0732">Signal</keyword>
<protein>
    <recommendedName>
        <fullName evidence="4">Secreted protein</fullName>
    </recommendedName>
</protein>
<dbReference type="Proteomes" id="UP001610563">
    <property type="component" value="Unassembled WGS sequence"/>
</dbReference>
<organism evidence="2 3">
    <name type="scientific">Aspergillus keveii</name>
    <dbReference type="NCBI Taxonomy" id="714993"/>
    <lineage>
        <taxon>Eukaryota</taxon>
        <taxon>Fungi</taxon>
        <taxon>Dikarya</taxon>
        <taxon>Ascomycota</taxon>
        <taxon>Pezizomycotina</taxon>
        <taxon>Eurotiomycetes</taxon>
        <taxon>Eurotiomycetidae</taxon>
        <taxon>Eurotiales</taxon>
        <taxon>Aspergillaceae</taxon>
        <taxon>Aspergillus</taxon>
        <taxon>Aspergillus subgen. Nidulantes</taxon>
    </lineage>
</organism>
<gene>
    <name evidence="2" type="ORF">BJX66DRAFT_253747</name>
</gene>
<keyword evidence="3" id="KW-1185">Reference proteome</keyword>
<evidence type="ECO:0000313" key="2">
    <source>
        <dbReference type="EMBL" id="KAL2788596.1"/>
    </source>
</evidence>
<evidence type="ECO:0000256" key="1">
    <source>
        <dbReference type="SAM" id="SignalP"/>
    </source>
</evidence>
<feature type="chain" id="PRO_5046503087" description="Secreted protein" evidence="1">
    <location>
        <begin position="23"/>
        <end position="75"/>
    </location>
</feature>
<feature type="signal peptide" evidence="1">
    <location>
        <begin position="1"/>
        <end position="22"/>
    </location>
</feature>
<evidence type="ECO:0008006" key="4">
    <source>
        <dbReference type="Google" id="ProtNLM"/>
    </source>
</evidence>
<accession>A0ABR4FZA2</accession>
<proteinExistence type="predicted"/>
<evidence type="ECO:0000313" key="3">
    <source>
        <dbReference type="Proteomes" id="UP001610563"/>
    </source>
</evidence>
<sequence>MPILSYQWQVLVLCGWINALAAQHGLGRGGTKGSCVLEDGPALARGGFLGERGENSAIFCKYSRLRTHIQVLIDY</sequence>
<comment type="caution">
    <text evidence="2">The sequence shown here is derived from an EMBL/GenBank/DDBJ whole genome shotgun (WGS) entry which is preliminary data.</text>
</comment>
<reference evidence="2 3" key="1">
    <citation type="submission" date="2024-07" db="EMBL/GenBank/DDBJ databases">
        <title>Section-level genome sequencing and comparative genomics of Aspergillus sections Usti and Cavernicolus.</title>
        <authorList>
            <consortium name="Lawrence Berkeley National Laboratory"/>
            <person name="Nybo J.L."/>
            <person name="Vesth T.C."/>
            <person name="Theobald S."/>
            <person name="Frisvad J.C."/>
            <person name="Larsen T.O."/>
            <person name="Kjaerboelling I."/>
            <person name="Rothschild-Mancinelli K."/>
            <person name="Lyhne E.K."/>
            <person name="Kogle M.E."/>
            <person name="Barry K."/>
            <person name="Clum A."/>
            <person name="Na H."/>
            <person name="Ledsgaard L."/>
            <person name="Lin J."/>
            <person name="Lipzen A."/>
            <person name="Kuo A."/>
            <person name="Riley R."/>
            <person name="Mondo S."/>
            <person name="Labutti K."/>
            <person name="Haridas S."/>
            <person name="Pangalinan J."/>
            <person name="Salamov A.A."/>
            <person name="Simmons B.A."/>
            <person name="Magnuson J.K."/>
            <person name="Chen J."/>
            <person name="Drula E."/>
            <person name="Henrissat B."/>
            <person name="Wiebenga A."/>
            <person name="Lubbers R.J."/>
            <person name="Gomes A.C."/>
            <person name="Makela M.R."/>
            <person name="Stajich J."/>
            <person name="Grigoriev I.V."/>
            <person name="Mortensen U.H."/>
            <person name="De Vries R.P."/>
            <person name="Baker S.E."/>
            <person name="Andersen M.R."/>
        </authorList>
    </citation>
    <scope>NUCLEOTIDE SEQUENCE [LARGE SCALE GENOMIC DNA]</scope>
    <source>
        <strain evidence="2 3">CBS 209.92</strain>
    </source>
</reference>
<dbReference type="EMBL" id="JBFTWV010000077">
    <property type="protein sequence ID" value="KAL2788596.1"/>
    <property type="molecule type" value="Genomic_DNA"/>
</dbReference>